<reference evidence="2" key="1">
    <citation type="submission" date="2016-10" db="EMBL/GenBank/DDBJ databases">
        <authorList>
            <person name="Varghese N."/>
            <person name="Submissions S."/>
        </authorList>
    </citation>
    <scope>NUCLEOTIDE SEQUENCE [LARGE SCALE GENOMIC DNA]</scope>
    <source>
        <strain evidence="2">IBRC-M 10655</strain>
    </source>
</reference>
<dbReference type="OrthoDB" id="9788468at2"/>
<keyword evidence="2" id="KW-1185">Reference proteome</keyword>
<proteinExistence type="predicted"/>
<dbReference type="EMBL" id="FNJB01000022">
    <property type="protein sequence ID" value="SDP90864.1"/>
    <property type="molecule type" value="Genomic_DNA"/>
</dbReference>
<evidence type="ECO:0000313" key="1">
    <source>
        <dbReference type="EMBL" id="SDP90864.1"/>
    </source>
</evidence>
<dbReference type="GO" id="GO:0046872">
    <property type="term" value="F:metal ion binding"/>
    <property type="evidence" value="ECO:0007669"/>
    <property type="project" value="InterPro"/>
</dbReference>
<dbReference type="InterPro" id="IPR036724">
    <property type="entry name" value="Cobalamin-bd_sf"/>
</dbReference>
<dbReference type="RefSeq" id="WP_091384100.1">
    <property type="nucleotide sequence ID" value="NZ_FNDV01000001.1"/>
</dbReference>
<name>A0A1H0WJG8_9PSEU</name>
<evidence type="ECO:0000313" key="2">
    <source>
        <dbReference type="Proteomes" id="UP000199651"/>
    </source>
</evidence>
<organism evidence="1 2">
    <name type="scientific">Actinokineospora alba</name>
    <dbReference type="NCBI Taxonomy" id="504798"/>
    <lineage>
        <taxon>Bacteria</taxon>
        <taxon>Bacillati</taxon>
        <taxon>Actinomycetota</taxon>
        <taxon>Actinomycetes</taxon>
        <taxon>Pseudonocardiales</taxon>
        <taxon>Pseudonocardiaceae</taxon>
        <taxon>Actinokineospora</taxon>
    </lineage>
</organism>
<dbReference type="Proteomes" id="UP000199651">
    <property type="component" value="Unassembled WGS sequence"/>
</dbReference>
<dbReference type="GO" id="GO:0031419">
    <property type="term" value="F:cobalamin binding"/>
    <property type="evidence" value="ECO:0007669"/>
    <property type="project" value="InterPro"/>
</dbReference>
<dbReference type="AlphaFoldDB" id="A0A1H0WJG8"/>
<dbReference type="STRING" id="504798.SAMN05421871_101709"/>
<gene>
    <name evidence="1" type="ORF">SAMN05192558_12243</name>
</gene>
<accession>A0A1H0WJG8</accession>
<protein>
    <submittedName>
        <fullName evidence="1">Uncharacterized protein</fullName>
    </submittedName>
</protein>
<dbReference type="Gene3D" id="3.40.50.280">
    <property type="entry name" value="Cobalamin-binding domain"/>
    <property type="match status" value="1"/>
</dbReference>
<dbReference type="SUPFAM" id="SSF52242">
    <property type="entry name" value="Cobalamin (vitamin B12)-binding domain"/>
    <property type="match status" value="1"/>
</dbReference>
<sequence>MTARVVLAEFGQADMHAVARLLRDSGIEVVFAGHGSPDQVVTIAIQEDADAIAVDEHVGMVTARLKEQNAADIEVYDYIDVLTWAAKAKVVTDLTVIVTLW</sequence>